<dbReference type="PANTHER" id="PTHR12213">
    <property type="entry name" value="CORRINOID ADENOSYLTRANSFERASE"/>
    <property type="match status" value="1"/>
</dbReference>
<comment type="catalytic activity">
    <reaction evidence="6">
        <text>2 cob(II)alamin + reduced [electron-transfer flavoprotein] + 2 ATP = 2 adenosylcob(III)alamin + 2 triphosphate + oxidized [electron-transfer flavoprotein] + 3 H(+)</text>
        <dbReference type="Rhea" id="RHEA:28671"/>
        <dbReference type="Rhea" id="RHEA-COMP:10685"/>
        <dbReference type="Rhea" id="RHEA-COMP:10686"/>
        <dbReference type="ChEBI" id="CHEBI:15378"/>
        <dbReference type="ChEBI" id="CHEBI:16304"/>
        <dbReference type="ChEBI" id="CHEBI:18036"/>
        <dbReference type="ChEBI" id="CHEBI:18408"/>
        <dbReference type="ChEBI" id="CHEBI:30616"/>
        <dbReference type="ChEBI" id="CHEBI:57692"/>
        <dbReference type="ChEBI" id="CHEBI:58307"/>
        <dbReference type="EC" id="2.5.1.17"/>
    </reaction>
</comment>
<keyword evidence="4 6" id="KW-0547">Nucleotide-binding</keyword>
<comment type="similarity">
    <text evidence="1 6">Belongs to the Cob(I)alamin adenosyltransferase family.</text>
</comment>
<dbReference type="Pfam" id="PF01923">
    <property type="entry name" value="Cob_adeno_trans"/>
    <property type="match status" value="1"/>
</dbReference>
<comment type="pathway">
    <text evidence="6">Cofactor biosynthesis; adenosylcobalamin biosynthesis; adenosylcobalamin from cob(II)yrinate a,c-diamide: step 2/7.</text>
</comment>
<keyword evidence="3 6" id="KW-0808">Transferase</keyword>
<dbReference type="UniPathway" id="UPA00148">
    <property type="reaction ID" value="UER00233"/>
</dbReference>
<accession>A0A1F5Z889</accession>
<dbReference type="AlphaFoldDB" id="A0A1F5Z889"/>
<gene>
    <name evidence="8" type="ORF">A2154_00530</name>
</gene>
<dbReference type="STRING" id="1798373.A2154_00530"/>
<dbReference type="PANTHER" id="PTHR12213:SF0">
    <property type="entry name" value="CORRINOID ADENOSYLTRANSFERASE MMAB"/>
    <property type="match status" value="1"/>
</dbReference>
<proteinExistence type="inferred from homology"/>
<name>A0A1F5Z889_9BACT</name>
<evidence type="ECO:0000256" key="4">
    <source>
        <dbReference type="ARBA" id="ARBA00022741"/>
    </source>
</evidence>
<protein>
    <recommendedName>
        <fullName evidence="6">Corrinoid adenosyltransferase</fullName>
        <ecNumber evidence="6">2.5.1.17</ecNumber>
    </recommendedName>
    <alternativeName>
        <fullName evidence="6">Cob(II)alamin adenosyltransferase</fullName>
    </alternativeName>
    <alternativeName>
        <fullName evidence="6">Cob(II)yrinic acid a,c-diamide adenosyltransferase</fullName>
    </alternativeName>
    <alternativeName>
        <fullName evidence="6">Cobinamide/cobalamin adenosyltransferase</fullName>
    </alternativeName>
</protein>
<feature type="domain" description="Cobalamin adenosyltransferase-like" evidence="7">
    <location>
        <begin position="3"/>
        <end position="162"/>
    </location>
</feature>
<evidence type="ECO:0000313" key="8">
    <source>
        <dbReference type="EMBL" id="OGG08583.1"/>
    </source>
</evidence>
<evidence type="ECO:0000256" key="3">
    <source>
        <dbReference type="ARBA" id="ARBA00022679"/>
    </source>
</evidence>
<dbReference type="SUPFAM" id="SSF89028">
    <property type="entry name" value="Cobalamin adenosyltransferase-like"/>
    <property type="match status" value="1"/>
</dbReference>
<comment type="subunit">
    <text evidence="2">Homotrimer.</text>
</comment>
<dbReference type="Proteomes" id="UP000176854">
    <property type="component" value="Unassembled WGS sequence"/>
</dbReference>
<keyword evidence="6" id="KW-0169">Cobalamin biosynthesis</keyword>
<dbReference type="InterPro" id="IPR016030">
    <property type="entry name" value="CblAdoTrfase-like"/>
</dbReference>
<keyword evidence="5 6" id="KW-0067">ATP-binding</keyword>
<dbReference type="Gene3D" id="1.20.1200.10">
    <property type="entry name" value="Cobalamin adenosyltransferase-like"/>
    <property type="match status" value="1"/>
</dbReference>
<evidence type="ECO:0000256" key="5">
    <source>
        <dbReference type="ARBA" id="ARBA00022840"/>
    </source>
</evidence>
<evidence type="ECO:0000256" key="6">
    <source>
        <dbReference type="RuleBase" id="RU366026"/>
    </source>
</evidence>
<evidence type="ECO:0000313" key="9">
    <source>
        <dbReference type="Proteomes" id="UP000176854"/>
    </source>
</evidence>
<dbReference type="InterPro" id="IPR036451">
    <property type="entry name" value="CblAdoTrfase-like_sf"/>
</dbReference>
<dbReference type="GO" id="GO:0005524">
    <property type="term" value="F:ATP binding"/>
    <property type="evidence" value="ECO:0007669"/>
    <property type="project" value="UniProtKB-UniRule"/>
</dbReference>
<dbReference type="EMBL" id="MFJC01000060">
    <property type="protein sequence ID" value="OGG08583.1"/>
    <property type="molecule type" value="Genomic_DNA"/>
</dbReference>
<dbReference type="InterPro" id="IPR029499">
    <property type="entry name" value="PduO-typ"/>
</dbReference>
<comment type="caution">
    <text evidence="8">The sequence shown here is derived from an EMBL/GenBank/DDBJ whole genome shotgun (WGS) entry which is preliminary data.</text>
</comment>
<dbReference type="EC" id="2.5.1.17" evidence="6"/>
<reference evidence="8 9" key="1">
    <citation type="journal article" date="2016" name="Nat. Commun.">
        <title>Thousands of microbial genomes shed light on interconnected biogeochemical processes in an aquifer system.</title>
        <authorList>
            <person name="Anantharaman K."/>
            <person name="Brown C.T."/>
            <person name="Hug L.A."/>
            <person name="Sharon I."/>
            <person name="Castelle C.J."/>
            <person name="Probst A.J."/>
            <person name="Thomas B.C."/>
            <person name="Singh A."/>
            <person name="Wilkins M.J."/>
            <person name="Karaoz U."/>
            <person name="Brodie E.L."/>
            <person name="Williams K.H."/>
            <person name="Hubbard S.S."/>
            <person name="Banfield J.F."/>
        </authorList>
    </citation>
    <scope>NUCLEOTIDE SEQUENCE [LARGE SCALE GENOMIC DNA]</scope>
</reference>
<organism evidence="8 9">
    <name type="scientific">Candidatus Gottesmanbacteria bacterium RBG_16_43_7</name>
    <dbReference type="NCBI Taxonomy" id="1798373"/>
    <lineage>
        <taxon>Bacteria</taxon>
        <taxon>Candidatus Gottesmaniibacteriota</taxon>
    </lineage>
</organism>
<dbReference type="NCBIfam" id="TIGR00636">
    <property type="entry name" value="PduO_Nterm"/>
    <property type="match status" value="1"/>
</dbReference>
<dbReference type="GO" id="GO:0008817">
    <property type="term" value="F:corrinoid adenosyltransferase activity"/>
    <property type="evidence" value="ECO:0007669"/>
    <property type="project" value="UniProtKB-UniRule"/>
</dbReference>
<evidence type="ECO:0000256" key="2">
    <source>
        <dbReference type="ARBA" id="ARBA00011233"/>
    </source>
</evidence>
<sequence length="179" mass="20286">MPIYTRTGDDGTTALFGGKRVLKSDGFVSAYGTIDEVTCLIGLLLTEVQDLTIQKFFVDVQADLFTIGGSIAGWQKDLGFLDARVLEMERRIDEYERKLPPLNNFILPGGSRAGSLAHLVRSVTRRAERQVVALSQKQKIDSRIIKYLNRLSDLFFELARYLNSCEQKKEIIWAGQRRK</sequence>
<comment type="catalytic activity">
    <reaction evidence="6">
        <text>2 cob(II)yrinate a,c diamide + reduced [electron-transfer flavoprotein] + 2 ATP = 2 adenosylcob(III)yrinate a,c-diamide + 2 triphosphate + oxidized [electron-transfer flavoprotein] + 3 H(+)</text>
        <dbReference type="Rhea" id="RHEA:11528"/>
        <dbReference type="Rhea" id="RHEA-COMP:10685"/>
        <dbReference type="Rhea" id="RHEA-COMP:10686"/>
        <dbReference type="ChEBI" id="CHEBI:15378"/>
        <dbReference type="ChEBI" id="CHEBI:18036"/>
        <dbReference type="ChEBI" id="CHEBI:30616"/>
        <dbReference type="ChEBI" id="CHEBI:57692"/>
        <dbReference type="ChEBI" id="CHEBI:58307"/>
        <dbReference type="ChEBI" id="CHEBI:58503"/>
        <dbReference type="ChEBI" id="CHEBI:58537"/>
        <dbReference type="EC" id="2.5.1.17"/>
    </reaction>
</comment>
<dbReference type="GO" id="GO:0009236">
    <property type="term" value="P:cobalamin biosynthetic process"/>
    <property type="evidence" value="ECO:0007669"/>
    <property type="project" value="UniProtKB-UniRule"/>
</dbReference>
<dbReference type="FunFam" id="1.20.1200.10:FF:000001">
    <property type="entry name" value="Cob(I)yrinic acid a,c-diamide adenosyltransferase"/>
    <property type="match status" value="1"/>
</dbReference>
<evidence type="ECO:0000259" key="7">
    <source>
        <dbReference type="Pfam" id="PF01923"/>
    </source>
</evidence>
<evidence type="ECO:0000256" key="1">
    <source>
        <dbReference type="ARBA" id="ARBA00007487"/>
    </source>
</evidence>